<evidence type="ECO:0000256" key="3">
    <source>
        <dbReference type="ARBA" id="ARBA00023163"/>
    </source>
</evidence>
<evidence type="ECO:0000256" key="4">
    <source>
        <dbReference type="SAM" id="MobiDB-lite"/>
    </source>
</evidence>
<keyword evidence="1" id="KW-0805">Transcription regulation</keyword>
<dbReference type="InterPro" id="IPR050204">
    <property type="entry name" value="AraC_XylS_family_regulators"/>
</dbReference>
<proteinExistence type="predicted"/>
<keyword evidence="8" id="KW-1185">Reference proteome</keyword>
<dbReference type="Gene3D" id="1.10.10.60">
    <property type="entry name" value="Homeodomain-like"/>
    <property type="match status" value="2"/>
</dbReference>
<sequence>MKLAVRRVTPGSGLALDRDDGALAALTDGLMLVELGESAALSVPPRFAGLWCPRVGRVHASSVDGELALTGDTVFASDSERALEIACAAGARCVGVLATQRTWARLSSVATGAIAPAPTVFPALHEAPAGFGAALTQLAAAAAQASVLPTARIAWLAHALHDMQAPYADLIARCRGRSLVHRKQTFLRLQRVRHRIATCTDGELDVAQLARMASYSNWHLIRSFSAVFGETPYAHFMAHRIARARGLIEKSALGIGDIAMATGFDSQSSLTRAIKRHLGVSSSELRRRPDAAAQTAVRGEYDAAEPSPR</sequence>
<feature type="domain" description="HTH araC/xylS-type" evidence="5">
    <location>
        <begin position="190"/>
        <end position="288"/>
    </location>
</feature>
<evidence type="ECO:0000313" key="7">
    <source>
        <dbReference type="EMBL" id="GAP65780.1"/>
    </source>
</evidence>
<dbReference type="EMBL" id="DF970177">
    <property type="protein sequence ID" value="GAP65780.1"/>
    <property type="molecule type" value="Genomic_DNA"/>
</dbReference>
<accession>A0A0K8QLG9</accession>
<name>A0A0K8QLG9_9GAMM</name>
<organism evidence="7">
    <name type="scientific">Mizugakiibacter sediminis</name>
    <dbReference type="NCBI Taxonomy" id="1475481"/>
    <lineage>
        <taxon>Bacteria</taxon>
        <taxon>Pseudomonadati</taxon>
        <taxon>Pseudomonadota</taxon>
        <taxon>Gammaproteobacteria</taxon>
        <taxon>Lysobacterales</taxon>
        <taxon>Rhodanobacteraceae</taxon>
        <taxon>Mizugakiibacter</taxon>
    </lineage>
</organism>
<dbReference type="PANTHER" id="PTHR46796:SF7">
    <property type="entry name" value="ARAC FAMILY TRANSCRIPTIONAL REGULATOR"/>
    <property type="match status" value="1"/>
</dbReference>
<dbReference type="SMART" id="SM00342">
    <property type="entry name" value="HTH_ARAC"/>
    <property type="match status" value="1"/>
</dbReference>
<evidence type="ECO:0000256" key="2">
    <source>
        <dbReference type="ARBA" id="ARBA00023125"/>
    </source>
</evidence>
<evidence type="ECO:0000313" key="8">
    <source>
        <dbReference type="Proteomes" id="UP000253740"/>
    </source>
</evidence>
<dbReference type="PROSITE" id="PS01124">
    <property type="entry name" value="HTH_ARAC_FAMILY_2"/>
    <property type="match status" value="1"/>
</dbReference>
<dbReference type="SUPFAM" id="SSF46689">
    <property type="entry name" value="Homeodomain-like"/>
    <property type="match status" value="2"/>
</dbReference>
<gene>
    <name evidence="6" type="ORF">MBSD_1049</name>
    <name evidence="7" type="ORF">MBSD_n1071</name>
</gene>
<dbReference type="InterPro" id="IPR018060">
    <property type="entry name" value="HTH_AraC"/>
</dbReference>
<keyword evidence="2" id="KW-0238">DNA-binding</keyword>
<dbReference type="STRING" id="1475481.GCA_000953855_01091"/>
<reference evidence="7" key="2">
    <citation type="submission" date="2015-08" db="EMBL/GenBank/DDBJ databases">
        <title>Complete DNA Sequence of Pseudomonas syringae pv. actinidiae, the Causal Agent of Kiwifruit Canker Disease.</title>
        <authorList>
            <person name="Rikkerink E.H.A."/>
            <person name="Fineran P.C."/>
        </authorList>
    </citation>
    <scope>NUCLEOTIDE SEQUENCE</scope>
    <source>
        <strain evidence="7">SkMP5</strain>
    </source>
</reference>
<dbReference type="Pfam" id="PF12833">
    <property type="entry name" value="HTH_18"/>
    <property type="match status" value="1"/>
</dbReference>
<dbReference type="PANTHER" id="PTHR46796">
    <property type="entry name" value="HTH-TYPE TRANSCRIPTIONAL ACTIVATOR RHAS-RELATED"/>
    <property type="match status" value="1"/>
</dbReference>
<dbReference type="AlphaFoldDB" id="A0A0K8QLG9"/>
<feature type="region of interest" description="Disordered" evidence="4">
    <location>
        <begin position="285"/>
        <end position="309"/>
    </location>
</feature>
<dbReference type="Proteomes" id="UP000253740">
    <property type="component" value="Unassembled WGS sequence"/>
</dbReference>
<evidence type="ECO:0000259" key="5">
    <source>
        <dbReference type="PROSITE" id="PS01124"/>
    </source>
</evidence>
<dbReference type="GO" id="GO:0043565">
    <property type="term" value="F:sequence-specific DNA binding"/>
    <property type="evidence" value="ECO:0007669"/>
    <property type="project" value="InterPro"/>
</dbReference>
<evidence type="ECO:0000256" key="1">
    <source>
        <dbReference type="ARBA" id="ARBA00023015"/>
    </source>
</evidence>
<dbReference type="HOGENOM" id="CLU_899584_0_0_6"/>
<evidence type="ECO:0000313" key="6">
    <source>
        <dbReference type="EMBL" id="GAN44514.1"/>
    </source>
</evidence>
<dbReference type="InterPro" id="IPR009057">
    <property type="entry name" value="Homeodomain-like_sf"/>
</dbReference>
<protein>
    <submittedName>
        <fullName evidence="7">Transcriptional regulator</fullName>
    </submittedName>
</protein>
<dbReference type="GO" id="GO:0003700">
    <property type="term" value="F:DNA-binding transcription factor activity"/>
    <property type="evidence" value="ECO:0007669"/>
    <property type="project" value="InterPro"/>
</dbReference>
<keyword evidence="3" id="KW-0804">Transcription</keyword>
<dbReference type="EMBL" id="DF952378">
    <property type="protein sequence ID" value="GAN44514.1"/>
    <property type="molecule type" value="Genomic_DNA"/>
</dbReference>
<reference evidence="6" key="1">
    <citation type="submission" date="2015-03" db="EMBL/GenBank/DDBJ databases">
        <title>Draft genome sequence of Mizugakiibacter sediminis skMP5.</title>
        <authorList>
            <person name="Watanabe T."/>
            <person name="Kojima H."/>
            <person name="Fukui M."/>
        </authorList>
    </citation>
    <scope>NUCLEOTIDE SEQUENCE</scope>
    <source>
        <strain evidence="6">SkMP5</strain>
    </source>
</reference>